<dbReference type="EMBL" id="JAGRRH010000109">
    <property type="protein sequence ID" value="KAG7336736.1"/>
    <property type="molecule type" value="Genomic_DNA"/>
</dbReference>
<keyword evidence="6" id="KW-1185">Reference proteome</keyword>
<dbReference type="OrthoDB" id="6436821at2759"/>
<organism evidence="5 6">
    <name type="scientific">Nitzschia inconspicua</name>
    <dbReference type="NCBI Taxonomy" id="303405"/>
    <lineage>
        <taxon>Eukaryota</taxon>
        <taxon>Sar</taxon>
        <taxon>Stramenopiles</taxon>
        <taxon>Ochrophyta</taxon>
        <taxon>Bacillariophyta</taxon>
        <taxon>Bacillariophyceae</taxon>
        <taxon>Bacillariophycidae</taxon>
        <taxon>Bacillariales</taxon>
        <taxon>Bacillariaceae</taxon>
        <taxon>Nitzschia</taxon>
    </lineage>
</organism>
<dbReference type="EMBL" id="JAGRRH010000005">
    <property type="protein sequence ID" value="KAG7370407.1"/>
    <property type="molecule type" value="Genomic_DNA"/>
</dbReference>
<dbReference type="AlphaFoldDB" id="A0A9K3Q3X4"/>
<accession>A0A9K3Q3X4</accession>
<evidence type="ECO:0000259" key="2">
    <source>
        <dbReference type="PROSITE" id="PS50097"/>
    </source>
</evidence>
<dbReference type="InterPro" id="IPR000210">
    <property type="entry name" value="BTB/POZ_dom"/>
</dbReference>
<sequence>MSENNNNNSNSSTTRRTQEGNKNDPNNTNETDDTEIPLSSALESLVFDEIFADVQFQCIDDTSVPACRPLLASRSPVFRALLYGNWKESNKDVPMVQVGYTSSVMKCIVEYCIRGDEVVDIYQRCCSFCSNNDSHNDTASTILDLMDAANYYQLPKLKKSLEVRVKKDISTSPKQLTVAIWEEVQTRTDGGNNNTNNGLLEELKVSAWDAIVKHPQKTILKYPQDVSFETWSLLVRQPFLPVSELELFHGIQDWYSRSPDDRLAAAGDLLEEYVDLSRIHPKILQSEVEGSELVSMQHLVNVYRSQSLFLVESATFDENLKRTQRLWKGCNSTVATSKQDRCDLICLDMEPPICHGKWSWSLEMKEGCDGLLSVGVAAPRPGCTIESSPMLWLHSCNGRRSFHSGSSSVVDYGYFGLEYDEDSVVTLKLDLTAEGTLSACVDRCRERILFTDMKSDFENAFGSEGSLEFTPCLFMASPANVMFLGFEDIPNDERVFDTKRQQ</sequence>
<evidence type="ECO:0000313" key="6">
    <source>
        <dbReference type="Proteomes" id="UP000693970"/>
    </source>
</evidence>
<feature type="compositionally biased region" description="Low complexity" evidence="1">
    <location>
        <begin position="1"/>
        <end position="15"/>
    </location>
</feature>
<evidence type="ECO:0000313" key="4">
    <source>
        <dbReference type="EMBL" id="KAG7344695.1"/>
    </source>
</evidence>
<dbReference type="Proteomes" id="UP000693970">
    <property type="component" value="Unassembled WGS sequence"/>
</dbReference>
<evidence type="ECO:0000313" key="3">
    <source>
        <dbReference type="EMBL" id="KAG7336736.1"/>
    </source>
</evidence>
<comment type="caution">
    <text evidence="5">The sequence shown here is derived from an EMBL/GenBank/DDBJ whole genome shotgun (WGS) entry which is preliminary data.</text>
</comment>
<evidence type="ECO:0000313" key="5">
    <source>
        <dbReference type="EMBL" id="KAG7370407.1"/>
    </source>
</evidence>
<evidence type="ECO:0000256" key="1">
    <source>
        <dbReference type="SAM" id="MobiDB-lite"/>
    </source>
</evidence>
<dbReference type="PANTHER" id="PTHR24413">
    <property type="entry name" value="SPECKLE-TYPE POZ PROTEIN"/>
    <property type="match status" value="1"/>
</dbReference>
<protein>
    <submittedName>
        <fullName evidence="5">BTB/POZ domain containing protein</fullName>
    </submittedName>
</protein>
<name>A0A9K3Q3X4_9STRA</name>
<feature type="region of interest" description="Disordered" evidence="1">
    <location>
        <begin position="1"/>
        <end position="34"/>
    </location>
</feature>
<reference evidence="5" key="1">
    <citation type="journal article" date="2021" name="Sci. Rep.">
        <title>Diploid genomic architecture of Nitzschia inconspicua, an elite biomass production diatom.</title>
        <authorList>
            <person name="Oliver A."/>
            <person name="Podell S."/>
            <person name="Pinowska A."/>
            <person name="Traller J.C."/>
            <person name="Smith S.R."/>
            <person name="McClure R."/>
            <person name="Beliaev A."/>
            <person name="Bohutskyi P."/>
            <person name="Hill E.A."/>
            <person name="Rabines A."/>
            <person name="Zheng H."/>
            <person name="Allen L.Z."/>
            <person name="Kuo A."/>
            <person name="Grigoriev I.V."/>
            <person name="Allen A.E."/>
            <person name="Hazlebeck D."/>
            <person name="Allen E.E."/>
        </authorList>
    </citation>
    <scope>NUCLEOTIDE SEQUENCE</scope>
    <source>
        <strain evidence="5">Hildebrandi</strain>
    </source>
</reference>
<dbReference type="EMBL" id="JAGRRH010000022">
    <property type="protein sequence ID" value="KAG7344695.1"/>
    <property type="molecule type" value="Genomic_DNA"/>
</dbReference>
<proteinExistence type="predicted"/>
<feature type="domain" description="BTB" evidence="2">
    <location>
        <begin position="52"/>
        <end position="121"/>
    </location>
</feature>
<gene>
    <name evidence="5" type="ORF">IV203_028153</name>
    <name evidence="3" type="ORF">IV203_028177</name>
    <name evidence="4" type="ORF">IV203_032226</name>
</gene>
<dbReference type="Pfam" id="PF00651">
    <property type="entry name" value="BTB"/>
    <property type="match status" value="1"/>
</dbReference>
<dbReference type="PROSITE" id="PS50097">
    <property type="entry name" value="BTB"/>
    <property type="match status" value="1"/>
</dbReference>
<reference evidence="5" key="2">
    <citation type="submission" date="2021-04" db="EMBL/GenBank/DDBJ databases">
        <authorList>
            <person name="Podell S."/>
        </authorList>
    </citation>
    <scope>NUCLEOTIDE SEQUENCE</scope>
    <source>
        <strain evidence="5">Hildebrandi</strain>
    </source>
</reference>